<dbReference type="GO" id="GO:0022627">
    <property type="term" value="C:cytosolic small ribosomal subunit"/>
    <property type="evidence" value="ECO:0007669"/>
    <property type="project" value="TreeGrafter"/>
</dbReference>
<dbReference type="PATRIC" id="fig|1215343.11.peg.36"/>
<keyword evidence="1 4" id="KW-0689">Ribosomal protein</keyword>
<evidence type="ECO:0000256" key="3">
    <source>
        <dbReference type="ARBA" id="ARBA00064542"/>
    </source>
</evidence>
<keyword evidence="4 6" id="KW-0699">rRNA-binding</keyword>
<reference evidence="7 8" key="1">
    <citation type="journal article" date="2012" name="Stand. Genomic Sci.">
        <title>Complete genome sequence of Liberibacter crescens BT-1.</title>
        <authorList>
            <person name="Leonard M.T."/>
            <person name="Fagen J.R."/>
            <person name="Davis-Richardson A.G."/>
            <person name="Davis M.J."/>
            <person name="Triplett E.W."/>
        </authorList>
    </citation>
    <scope>NUCLEOTIDE SEQUENCE [LARGE SCALE GENOMIC DNA]</scope>
    <source>
        <strain evidence="7 8">BT-1</strain>
    </source>
</reference>
<dbReference type="Gene3D" id="1.10.287.10">
    <property type="entry name" value="S15/NS1, RNA-binding"/>
    <property type="match status" value="1"/>
</dbReference>
<comment type="function">
    <text evidence="4 6">One of the primary rRNA binding proteins, it binds directly to 16S rRNA where it helps nucleate assembly of the platform of the 30S subunit by binding and bridging several RNA helices of the 16S rRNA.</text>
</comment>
<dbReference type="SMART" id="SM01387">
    <property type="entry name" value="Ribosomal_S15"/>
    <property type="match status" value="1"/>
</dbReference>
<dbReference type="InterPro" id="IPR009068">
    <property type="entry name" value="uS15_NS1_RNA-bd_sf"/>
</dbReference>
<dbReference type="HOGENOM" id="CLU_3430855_0_0_5"/>
<dbReference type="AlphaFoldDB" id="L0EUI2"/>
<dbReference type="PANTHER" id="PTHR23321">
    <property type="entry name" value="RIBOSOMAL PROTEIN S15, BACTERIAL AND ORGANELLAR"/>
    <property type="match status" value="1"/>
</dbReference>
<dbReference type="InterPro" id="IPR000589">
    <property type="entry name" value="Ribosomal_uS15"/>
</dbReference>
<comment type="function">
    <text evidence="4">Forms an intersubunit bridge (bridge B4) with the 23S rRNA of the 50S subunit in the ribosome.</text>
</comment>
<comment type="similarity">
    <text evidence="4 5">Belongs to the universal ribosomal protein uS15 family.</text>
</comment>
<evidence type="ECO:0000256" key="2">
    <source>
        <dbReference type="ARBA" id="ARBA00023274"/>
    </source>
</evidence>
<comment type="subunit">
    <text evidence="3 4">Part of the 30S ribosomal subunit. Forms a bridge to the 50S subunit in the 70S ribosome, contacting the 23S rRNA.</text>
</comment>
<evidence type="ECO:0000313" key="7">
    <source>
        <dbReference type="EMBL" id="AGA64026.1"/>
    </source>
</evidence>
<dbReference type="KEGG" id="lcc:B488_00330"/>
<dbReference type="PROSITE" id="PS00362">
    <property type="entry name" value="RIBOSOMAL_S15"/>
    <property type="match status" value="1"/>
</dbReference>
<organism evidence="7 8">
    <name type="scientific">Liberibacter crescens (strain BT-1)</name>
    <dbReference type="NCBI Taxonomy" id="1215343"/>
    <lineage>
        <taxon>Bacteria</taxon>
        <taxon>Pseudomonadati</taxon>
        <taxon>Pseudomonadota</taxon>
        <taxon>Alphaproteobacteria</taxon>
        <taxon>Hyphomicrobiales</taxon>
        <taxon>Rhizobiaceae</taxon>
        <taxon>Liberibacter</taxon>
    </lineage>
</organism>
<dbReference type="FunFam" id="1.10.287.10:FF:000002">
    <property type="entry name" value="30S ribosomal protein S15"/>
    <property type="match status" value="1"/>
</dbReference>
<dbReference type="eggNOG" id="COG0184">
    <property type="taxonomic scope" value="Bacteria"/>
</dbReference>
<name>L0EUI2_LIBCB</name>
<evidence type="ECO:0000256" key="1">
    <source>
        <dbReference type="ARBA" id="ARBA00022980"/>
    </source>
</evidence>
<dbReference type="GO" id="GO:0003735">
    <property type="term" value="F:structural constituent of ribosome"/>
    <property type="evidence" value="ECO:0007669"/>
    <property type="project" value="InterPro"/>
</dbReference>
<dbReference type="NCBIfam" id="TIGR00952">
    <property type="entry name" value="S15_bact"/>
    <property type="match status" value="1"/>
</dbReference>
<dbReference type="InterPro" id="IPR005290">
    <property type="entry name" value="Ribosomal_uS15_bac-type"/>
</dbReference>
<keyword evidence="8" id="KW-1185">Reference proteome</keyword>
<dbReference type="PANTHER" id="PTHR23321:SF26">
    <property type="entry name" value="SMALL RIBOSOMAL SUBUNIT PROTEIN US15M"/>
    <property type="match status" value="1"/>
</dbReference>
<accession>L0EUI2</accession>
<protein>
    <recommendedName>
        <fullName evidence="4">Small ribosomal subunit protein uS15</fullName>
    </recommendedName>
</protein>
<dbReference type="EMBL" id="CP003789">
    <property type="protein sequence ID" value="AGA64026.1"/>
    <property type="molecule type" value="Genomic_DNA"/>
</dbReference>
<keyword evidence="4 6" id="KW-0694">RNA-binding</keyword>
<dbReference type="GO" id="GO:0006412">
    <property type="term" value="P:translation"/>
    <property type="evidence" value="ECO:0007669"/>
    <property type="project" value="UniProtKB-UniRule"/>
</dbReference>
<keyword evidence="2 4" id="KW-0687">Ribonucleoprotein</keyword>
<evidence type="ECO:0000256" key="4">
    <source>
        <dbReference type="HAMAP-Rule" id="MF_01343"/>
    </source>
</evidence>
<dbReference type="Pfam" id="PF00312">
    <property type="entry name" value="Ribosomal_S15"/>
    <property type="match status" value="1"/>
</dbReference>
<proteinExistence type="inferred from homology"/>
<dbReference type="GO" id="GO:0019843">
    <property type="term" value="F:rRNA binding"/>
    <property type="evidence" value="ECO:0007669"/>
    <property type="project" value="UniProtKB-UniRule"/>
</dbReference>
<evidence type="ECO:0000256" key="5">
    <source>
        <dbReference type="RuleBase" id="RU003919"/>
    </source>
</evidence>
<dbReference type="Proteomes" id="UP000010799">
    <property type="component" value="Chromosome"/>
</dbReference>
<dbReference type="Gene3D" id="6.10.250.3130">
    <property type="match status" value="1"/>
</dbReference>
<dbReference type="SUPFAM" id="SSF47060">
    <property type="entry name" value="S15/NS1 RNA-binding domain"/>
    <property type="match status" value="1"/>
</dbReference>
<dbReference type="HAMAP" id="MF_01343_B">
    <property type="entry name" value="Ribosomal_uS15_B"/>
    <property type="match status" value="1"/>
</dbReference>
<dbReference type="STRING" id="1215343.B488_00330"/>
<dbReference type="CDD" id="cd00353">
    <property type="entry name" value="Ribosomal_S15p_S13e"/>
    <property type="match status" value="1"/>
</dbReference>
<evidence type="ECO:0000313" key="8">
    <source>
        <dbReference type="Proteomes" id="UP000010799"/>
    </source>
</evidence>
<gene>
    <name evidence="4" type="primary">rpsO</name>
    <name evidence="7" type="ordered locus">B488_00330</name>
</gene>
<sequence>MSIYHKFGNVDIVVFCFIKGYCMSITAERKRQLISEYAIKEGDTGSTEVQVSILTERISNLTVHFKEYKKDLSSRRGLLRLVSLRRSLLDYIKRKDEDRYKKIITRLGIRR</sequence>
<evidence type="ECO:0000256" key="6">
    <source>
        <dbReference type="RuleBase" id="RU004524"/>
    </source>
</evidence>